<feature type="compositionally biased region" description="Polar residues" evidence="1">
    <location>
        <begin position="176"/>
        <end position="197"/>
    </location>
</feature>
<feature type="compositionally biased region" description="Acidic residues" evidence="1">
    <location>
        <begin position="143"/>
        <end position="155"/>
    </location>
</feature>
<protein>
    <recommendedName>
        <fullName evidence="2">DUF6532 domain-containing protein</fullName>
    </recommendedName>
</protein>
<dbReference type="InterPro" id="IPR045341">
    <property type="entry name" value="DUF6532"/>
</dbReference>
<feature type="compositionally biased region" description="Basic residues" evidence="1">
    <location>
        <begin position="124"/>
        <end position="134"/>
    </location>
</feature>
<feature type="domain" description="DUF6532" evidence="2">
    <location>
        <begin position="515"/>
        <end position="697"/>
    </location>
</feature>
<dbReference type="Proteomes" id="UP000076722">
    <property type="component" value="Unassembled WGS sequence"/>
</dbReference>
<feature type="compositionally biased region" description="Basic and acidic residues" evidence="1">
    <location>
        <begin position="156"/>
        <end position="175"/>
    </location>
</feature>
<feature type="region of interest" description="Disordered" evidence="1">
    <location>
        <begin position="754"/>
        <end position="792"/>
    </location>
</feature>
<feature type="compositionally biased region" description="Basic and acidic residues" evidence="1">
    <location>
        <begin position="198"/>
        <end position="209"/>
    </location>
</feature>
<gene>
    <name evidence="3" type="ORF">SISNIDRAFT_469988</name>
</gene>
<evidence type="ECO:0000313" key="3">
    <source>
        <dbReference type="EMBL" id="KZS88726.1"/>
    </source>
</evidence>
<feature type="compositionally biased region" description="Polar residues" evidence="1">
    <location>
        <begin position="350"/>
        <end position="359"/>
    </location>
</feature>
<reference evidence="3 4" key="1">
    <citation type="journal article" date="2016" name="Mol. Biol. Evol.">
        <title>Comparative Genomics of Early-Diverging Mushroom-Forming Fungi Provides Insights into the Origins of Lignocellulose Decay Capabilities.</title>
        <authorList>
            <person name="Nagy L.G."/>
            <person name="Riley R."/>
            <person name="Tritt A."/>
            <person name="Adam C."/>
            <person name="Daum C."/>
            <person name="Floudas D."/>
            <person name="Sun H."/>
            <person name="Yadav J.S."/>
            <person name="Pangilinan J."/>
            <person name="Larsson K.H."/>
            <person name="Matsuura K."/>
            <person name="Barry K."/>
            <person name="Labutti K."/>
            <person name="Kuo R."/>
            <person name="Ohm R.A."/>
            <person name="Bhattacharya S.S."/>
            <person name="Shirouzu T."/>
            <person name="Yoshinaga Y."/>
            <person name="Martin F.M."/>
            <person name="Grigoriev I.V."/>
            <person name="Hibbett D.S."/>
        </authorList>
    </citation>
    <scope>NUCLEOTIDE SEQUENCE [LARGE SCALE GENOMIC DNA]</scope>
    <source>
        <strain evidence="3 4">HHB9708</strain>
    </source>
</reference>
<organism evidence="3 4">
    <name type="scientific">Sistotremastrum niveocremeum HHB9708</name>
    <dbReference type="NCBI Taxonomy" id="1314777"/>
    <lineage>
        <taxon>Eukaryota</taxon>
        <taxon>Fungi</taxon>
        <taxon>Dikarya</taxon>
        <taxon>Basidiomycota</taxon>
        <taxon>Agaricomycotina</taxon>
        <taxon>Agaricomycetes</taxon>
        <taxon>Sistotremastrales</taxon>
        <taxon>Sistotremastraceae</taxon>
        <taxon>Sertulicium</taxon>
        <taxon>Sertulicium niveocremeum</taxon>
    </lineage>
</organism>
<name>A0A164PHA9_9AGAM</name>
<feature type="compositionally biased region" description="Acidic residues" evidence="1">
    <location>
        <begin position="768"/>
        <end position="780"/>
    </location>
</feature>
<feature type="compositionally biased region" description="Polar residues" evidence="1">
    <location>
        <begin position="292"/>
        <end position="301"/>
    </location>
</feature>
<evidence type="ECO:0000259" key="2">
    <source>
        <dbReference type="Pfam" id="PF20149"/>
    </source>
</evidence>
<dbReference type="OrthoDB" id="3257342at2759"/>
<accession>A0A164PHA9</accession>
<proteinExistence type="predicted"/>
<dbReference type="Pfam" id="PF20149">
    <property type="entry name" value="DUF6532"/>
    <property type="match status" value="1"/>
</dbReference>
<keyword evidence="4" id="KW-1185">Reference proteome</keyword>
<feature type="compositionally biased region" description="Basic and acidic residues" evidence="1">
    <location>
        <begin position="421"/>
        <end position="434"/>
    </location>
</feature>
<feature type="compositionally biased region" description="Polar residues" evidence="1">
    <location>
        <begin position="254"/>
        <end position="272"/>
    </location>
</feature>
<feature type="region of interest" description="Disordered" evidence="1">
    <location>
        <begin position="1"/>
        <end position="467"/>
    </location>
</feature>
<evidence type="ECO:0000313" key="4">
    <source>
        <dbReference type="Proteomes" id="UP000076722"/>
    </source>
</evidence>
<feature type="compositionally biased region" description="Polar residues" evidence="1">
    <location>
        <begin position="213"/>
        <end position="246"/>
    </location>
</feature>
<feature type="compositionally biased region" description="Acidic residues" evidence="1">
    <location>
        <begin position="396"/>
        <end position="409"/>
    </location>
</feature>
<dbReference type="AlphaFoldDB" id="A0A164PHA9"/>
<sequence length="853" mass="95082">MAPPKGRNTSSTSKSKRRTTNSEEGVISEDVPVPTTKGSSVAKHRSSLNKENVPASSGPEPTRRSGRLMTAVRTEKGEALDASIAKDNVRRALATRTNNSAGRSRKRIASAIDGETEDNAQQHSSKRAKVSSRAKAKEVPVIESEDDEDDEDEDGDVRVIPKTRFEIVARQDNRSSDVPPTFTSIATQKVLQSSNRSSSHDHCQHHEAVGENPSDTIHSSTPPLVSDSAPSNGNLHGSQIVVSSHGSRAKKTTRQLQPLSSTILSPNRSQTPGLADSDRYESVPVTAKAKTSRLSQGSNKEPGSDPNRGRSRSPRSAVPRLSVGRDSRSRSPRRSTAVERYPTSRPMRASPTSARLQPSNRRDQDAELLSDDADLLQSQAPSEVSLGGNTDREVGEEGSNEEVGEDESDMGSGKGDVTSDEDMHVHNNELSDADRDADDEETGVEATRPGEKNLAKQAHRRSRRRTLEEKYPKTIKHYYRDEQNKVVPRRNPAYTKGKVNRWQYHPKYRKIFERAWVTFEFLMLMNSVFPRPEQERKMAIKAWMDSCAHFGVDYGFDDFILQNIAQRTWQLRGEMKTVAKTQLAYYGFVDSTSRKVMKKNRKNYRLLNPHDKNDHRIYYNQSIATVLRETLFKKGKVGDHFLAEFRRVPFQSTLIAFAATAIQNVLDEYKKGYWAPIKFSAETYKKVYLQHQETMRKLSHAGPNGDMAMDRLTKHIEHDLYIHLQDLDEWDEDVDAVFDDDKLKLQADAIVGAEESASSVGDSSSGSDSEDESLDGESEIEAVPGKGKGAKSNRMASMLDMSVNLDCLWGGYEGATGRYQQGGMAMATTDLYNTISRPVVSRNPRGAFLMFPL</sequence>
<dbReference type="EMBL" id="KV419434">
    <property type="protein sequence ID" value="KZS88726.1"/>
    <property type="molecule type" value="Genomic_DNA"/>
</dbReference>
<feature type="compositionally biased region" description="Low complexity" evidence="1">
    <location>
        <begin position="754"/>
        <end position="767"/>
    </location>
</feature>
<evidence type="ECO:0000256" key="1">
    <source>
        <dbReference type="SAM" id="MobiDB-lite"/>
    </source>
</evidence>